<accession>A0A6L5Y9E4</accession>
<name>A0A6L5Y9E4_9FIRM</name>
<dbReference type="Proteomes" id="UP000474676">
    <property type="component" value="Unassembled WGS sequence"/>
</dbReference>
<organism evidence="1 2">
    <name type="scientific">Hornefia butyriciproducens</name>
    <dbReference type="NCBI Taxonomy" id="2652293"/>
    <lineage>
        <taxon>Bacteria</taxon>
        <taxon>Bacillati</taxon>
        <taxon>Bacillota</taxon>
        <taxon>Clostridia</taxon>
        <taxon>Peptostreptococcales</taxon>
        <taxon>Anaerovoracaceae</taxon>
        <taxon>Hornefia</taxon>
    </lineage>
</organism>
<dbReference type="AlphaFoldDB" id="A0A6L5Y9E4"/>
<dbReference type="EMBL" id="VUMZ01000010">
    <property type="protein sequence ID" value="MST52537.1"/>
    <property type="molecule type" value="Genomic_DNA"/>
</dbReference>
<comment type="caution">
    <text evidence="1">The sequence shown here is derived from an EMBL/GenBank/DDBJ whole genome shotgun (WGS) entry which is preliminary data.</text>
</comment>
<dbReference type="RefSeq" id="WP_154574931.1">
    <property type="nucleotide sequence ID" value="NZ_VUMZ01000010.1"/>
</dbReference>
<keyword evidence="2" id="KW-1185">Reference proteome</keyword>
<evidence type="ECO:0000313" key="1">
    <source>
        <dbReference type="EMBL" id="MST52537.1"/>
    </source>
</evidence>
<sequence length="109" mass="12291">MIPTDTENVFQVALKIRTKASWADALDGTQARVQNGNSDHSSKVDCFSIRPTSTHSVRIYVYYVNAPDNTDENTVASGVQSGRYKVVYRKAYYVNPSISGKMFLYFRNP</sequence>
<protein>
    <submittedName>
        <fullName evidence="1">Uncharacterized protein</fullName>
    </submittedName>
</protein>
<dbReference type="GeneID" id="303115557"/>
<evidence type="ECO:0000313" key="2">
    <source>
        <dbReference type="Proteomes" id="UP000474676"/>
    </source>
</evidence>
<reference evidence="1 2" key="1">
    <citation type="submission" date="2019-08" db="EMBL/GenBank/DDBJ databases">
        <title>In-depth cultivation of the pig gut microbiome towards novel bacterial diversity and tailored functional studies.</title>
        <authorList>
            <person name="Wylensek D."/>
            <person name="Hitch T.C.A."/>
            <person name="Clavel T."/>
        </authorList>
    </citation>
    <scope>NUCLEOTIDE SEQUENCE [LARGE SCALE GENOMIC DNA]</scope>
    <source>
        <strain evidence="1 2">WCA-MUC-591-APC-3H</strain>
    </source>
</reference>
<proteinExistence type="predicted"/>
<gene>
    <name evidence="1" type="ORF">FYJ64_09495</name>
</gene>